<reference evidence="2 3" key="1">
    <citation type="journal article" date="2013" name="PLoS Genet.">
        <title>Genomic mechanisms accounting for the adaptation to parasitism in nematode-trapping fungi.</title>
        <authorList>
            <person name="Meerupati T."/>
            <person name="Andersson K.M."/>
            <person name="Friman E."/>
            <person name="Kumar D."/>
            <person name="Tunlid A."/>
            <person name="Ahren D."/>
        </authorList>
    </citation>
    <scope>NUCLEOTIDE SEQUENCE [LARGE SCALE GENOMIC DNA]</scope>
    <source>
        <strain evidence="2 3">CBS 200.50</strain>
    </source>
</reference>
<evidence type="ECO:0000256" key="1">
    <source>
        <dbReference type="ARBA" id="ARBA00023002"/>
    </source>
</evidence>
<evidence type="ECO:0008006" key="4">
    <source>
        <dbReference type="Google" id="ProtNLM"/>
    </source>
</evidence>
<dbReference type="HOGENOM" id="CLU_010194_44_4_1"/>
<dbReference type="STRING" id="1284197.S8BKA7"/>
<reference evidence="3" key="2">
    <citation type="submission" date="2013-04" db="EMBL/GenBank/DDBJ databases">
        <title>Genomic mechanisms accounting for the adaptation to parasitism in nematode-trapping fungi.</title>
        <authorList>
            <person name="Ahren D.G."/>
        </authorList>
    </citation>
    <scope>NUCLEOTIDE SEQUENCE [LARGE SCALE GENOMIC DNA]</scope>
    <source>
        <strain evidence="3">CBS 200.50</strain>
    </source>
</reference>
<comment type="caution">
    <text evidence="2">The sequence shown here is derived from an EMBL/GenBank/DDBJ whole genome shotgun (WGS) entry which is preliminary data.</text>
</comment>
<keyword evidence="1" id="KW-0560">Oxidoreductase</keyword>
<accession>S8BKA7</accession>
<dbReference type="SUPFAM" id="SSF51735">
    <property type="entry name" value="NAD(P)-binding Rossmann-fold domains"/>
    <property type="match status" value="1"/>
</dbReference>
<dbReference type="eggNOG" id="KOG1208">
    <property type="taxonomic scope" value="Eukaryota"/>
</dbReference>
<sequence>MMPSSREMQPLTSNYWRRFWRSQHTSPPQFPKDLDLTGKVAIVTGSNTGLGLESSRQFLSHKLSRLIMAVRSTDKGETAANTLRNAHPNATIEVWPLDMNSYSSIQSFVGRAESQLARLDIAILNAGCNKLQFDANSSTGHEETYQVNYLSTFLLATLLLPALKLKSPPGSPGRITIISSALANIAKLPEHKDIPLLKALDDPKTFGQGTYGTSKLLGHLWLWKFVDSDYVKSDEVVLNLIEPGFLKGTDFNRNLPGAMAVALKLFQALVARAVTDAGTTVIDASSVKGKEAHGCYLADWEIRPFPPFLYTQEGRDAADKLWVETMAEYSFANAQGILDKMKQG</sequence>
<dbReference type="PRINTS" id="PR00081">
    <property type="entry name" value="GDHRDH"/>
</dbReference>
<organism evidence="2 3">
    <name type="scientific">Dactylellina haptotyla (strain CBS 200.50)</name>
    <name type="common">Nematode-trapping fungus</name>
    <name type="synonym">Monacrosporium haptotylum</name>
    <dbReference type="NCBI Taxonomy" id="1284197"/>
    <lineage>
        <taxon>Eukaryota</taxon>
        <taxon>Fungi</taxon>
        <taxon>Dikarya</taxon>
        <taxon>Ascomycota</taxon>
        <taxon>Pezizomycotina</taxon>
        <taxon>Orbiliomycetes</taxon>
        <taxon>Orbiliales</taxon>
        <taxon>Orbiliaceae</taxon>
        <taxon>Dactylellina</taxon>
    </lineage>
</organism>
<dbReference type="PANTHER" id="PTHR43157">
    <property type="entry name" value="PHOSPHATIDYLINOSITOL-GLYCAN BIOSYNTHESIS CLASS F PROTEIN-RELATED"/>
    <property type="match status" value="1"/>
</dbReference>
<dbReference type="EMBL" id="AQGS01001056">
    <property type="protein sequence ID" value="EPS35682.1"/>
    <property type="molecule type" value="Genomic_DNA"/>
</dbReference>
<dbReference type="OMA" id="HCELPEA"/>
<dbReference type="InterPro" id="IPR036291">
    <property type="entry name" value="NAD(P)-bd_dom_sf"/>
</dbReference>
<name>S8BKA7_DACHA</name>
<dbReference type="GO" id="GO:0016491">
    <property type="term" value="F:oxidoreductase activity"/>
    <property type="evidence" value="ECO:0007669"/>
    <property type="project" value="UniProtKB-KW"/>
</dbReference>
<dbReference type="AlphaFoldDB" id="S8BKA7"/>
<dbReference type="PANTHER" id="PTHR43157:SF35">
    <property type="entry name" value="DEHYDROGENASE_REDUCTASE FAMILY PROTEIN, PUTATIVE-RELATED"/>
    <property type="match status" value="1"/>
</dbReference>
<dbReference type="InterPro" id="IPR002347">
    <property type="entry name" value="SDR_fam"/>
</dbReference>
<evidence type="ECO:0000313" key="3">
    <source>
        <dbReference type="Proteomes" id="UP000015100"/>
    </source>
</evidence>
<dbReference type="Pfam" id="PF00106">
    <property type="entry name" value="adh_short"/>
    <property type="match status" value="1"/>
</dbReference>
<dbReference type="Gene3D" id="3.40.50.720">
    <property type="entry name" value="NAD(P)-binding Rossmann-like Domain"/>
    <property type="match status" value="1"/>
</dbReference>
<gene>
    <name evidence="2" type="ORF">H072_10846</name>
</gene>
<keyword evidence="3" id="KW-1185">Reference proteome</keyword>
<protein>
    <recommendedName>
        <fullName evidence="4">Ketoreductase (KR) domain-containing protein</fullName>
    </recommendedName>
</protein>
<dbReference type="Proteomes" id="UP000015100">
    <property type="component" value="Unassembled WGS sequence"/>
</dbReference>
<proteinExistence type="predicted"/>
<evidence type="ECO:0000313" key="2">
    <source>
        <dbReference type="EMBL" id="EPS35682.1"/>
    </source>
</evidence>
<dbReference type="OrthoDB" id="542013at2759"/>